<organism evidence="1 2">
    <name type="scientific">Priestia iocasae</name>
    <dbReference type="NCBI Taxonomy" id="2291674"/>
    <lineage>
        <taxon>Bacteria</taxon>
        <taxon>Bacillati</taxon>
        <taxon>Bacillota</taxon>
        <taxon>Bacilli</taxon>
        <taxon>Bacillales</taxon>
        <taxon>Bacillaceae</taxon>
        <taxon>Priestia</taxon>
    </lineage>
</organism>
<name>A0ABS2QRK7_9BACI</name>
<accession>A0ABS2QRK7</accession>
<proteinExistence type="predicted"/>
<evidence type="ECO:0000313" key="1">
    <source>
        <dbReference type="EMBL" id="MBM7702074.1"/>
    </source>
</evidence>
<gene>
    <name evidence="1" type="ORF">JOC83_000900</name>
</gene>
<sequence>MFNQFNRFPHPQTWGYYGFSPYNTGPWHNLHTNHYHLYYLNPALMKSYTPHQAFSPYQGFPFVNGN</sequence>
<dbReference type="RefSeq" id="WP_205184324.1">
    <property type="nucleotide sequence ID" value="NZ_JAFBFC010000001.1"/>
</dbReference>
<dbReference type="EMBL" id="JAFBFC010000001">
    <property type="protein sequence ID" value="MBM7702074.1"/>
    <property type="molecule type" value="Genomic_DNA"/>
</dbReference>
<reference evidence="1 2" key="1">
    <citation type="submission" date="2021-01" db="EMBL/GenBank/DDBJ databases">
        <title>Genomic Encyclopedia of Type Strains, Phase IV (KMG-IV): sequencing the most valuable type-strain genomes for metagenomic binning, comparative biology and taxonomic classification.</title>
        <authorList>
            <person name="Goeker M."/>
        </authorList>
    </citation>
    <scope>NUCLEOTIDE SEQUENCE [LARGE SCALE GENOMIC DNA]</scope>
    <source>
        <strain evidence="1 2">DSM 104297</strain>
    </source>
</reference>
<protein>
    <submittedName>
        <fullName evidence="1">Uncharacterized protein</fullName>
    </submittedName>
</protein>
<comment type="caution">
    <text evidence="1">The sequence shown here is derived from an EMBL/GenBank/DDBJ whole genome shotgun (WGS) entry which is preliminary data.</text>
</comment>
<keyword evidence="2" id="KW-1185">Reference proteome</keyword>
<dbReference type="Proteomes" id="UP000809829">
    <property type="component" value="Unassembled WGS sequence"/>
</dbReference>
<evidence type="ECO:0000313" key="2">
    <source>
        <dbReference type="Proteomes" id="UP000809829"/>
    </source>
</evidence>